<reference evidence="3" key="1">
    <citation type="submission" date="2020-08" db="EMBL/GenBank/DDBJ databases">
        <title>Genome public.</title>
        <authorList>
            <person name="Liu C."/>
            <person name="Sun Q."/>
        </authorList>
    </citation>
    <scope>NUCLEOTIDE SEQUENCE</scope>
    <source>
        <strain evidence="3">BX21</strain>
    </source>
</reference>
<sequence length="200" mass="22255">MKIEVDARKMECPKPVIMTKKELDKIGSGTIVTIVDNEVAKENVSKLAGSLGLPYSVDKINDNEFYINIIKGEEETLNENPQVVPERLKDLVVAISSDTMGKGEEELGKILIKSFIYTVSESSPYPSCMVFYNRGVFLTIEDSPVLEDLKKLADKGVEIISCGTCLDYYHLKEKLGIGNISNMYTIYEKLSDSKNNITIG</sequence>
<dbReference type="InterPro" id="IPR019870">
    <property type="entry name" value="Se_metab_YedF"/>
</dbReference>
<dbReference type="PANTHER" id="PTHR33279:SF6">
    <property type="entry name" value="SULFUR CARRIER PROTEIN YEDF-RELATED"/>
    <property type="match status" value="1"/>
</dbReference>
<dbReference type="Proteomes" id="UP000601171">
    <property type="component" value="Unassembled WGS sequence"/>
</dbReference>
<dbReference type="Pfam" id="PF02635">
    <property type="entry name" value="DsrE"/>
    <property type="match status" value="1"/>
</dbReference>
<dbReference type="Gene3D" id="3.30.110.40">
    <property type="entry name" value="TusA-like domain"/>
    <property type="match status" value="1"/>
</dbReference>
<comment type="caution">
    <text evidence="3">The sequence shown here is derived from an EMBL/GenBank/DDBJ whole genome shotgun (WGS) entry which is preliminary data.</text>
</comment>
<dbReference type="EMBL" id="JACRTG010000010">
    <property type="protein sequence ID" value="MBC8587382.1"/>
    <property type="molecule type" value="Genomic_DNA"/>
</dbReference>
<dbReference type="InterPro" id="IPR027396">
    <property type="entry name" value="DsrEFH-like"/>
</dbReference>
<dbReference type="RefSeq" id="WP_262428839.1">
    <property type="nucleotide sequence ID" value="NZ_JACRTG010000010.1"/>
</dbReference>
<dbReference type="SUPFAM" id="SSF64307">
    <property type="entry name" value="SirA-like"/>
    <property type="match status" value="1"/>
</dbReference>
<comment type="similarity">
    <text evidence="1">Belongs to the sulfur carrier protein TusA family.</text>
</comment>
<dbReference type="InterPro" id="IPR036868">
    <property type="entry name" value="TusA-like_sf"/>
</dbReference>
<keyword evidence="4" id="KW-1185">Reference proteome</keyword>
<accession>A0A926IEH5</accession>
<dbReference type="CDD" id="cd03421">
    <property type="entry name" value="SirA_like_N"/>
    <property type="match status" value="1"/>
</dbReference>
<dbReference type="SUPFAM" id="SSF75169">
    <property type="entry name" value="DsrEFH-like"/>
    <property type="match status" value="1"/>
</dbReference>
<evidence type="ECO:0000259" key="2">
    <source>
        <dbReference type="Pfam" id="PF01206"/>
    </source>
</evidence>
<dbReference type="PANTHER" id="PTHR33279">
    <property type="entry name" value="SULFUR CARRIER PROTEIN YEDF-RELATED"/>
    <property type="match status" value="1"/>
</dbReference>
<evidence type="ECO:0000256" key="1">
    <source>
        <dbReference type="ARBA" id="ARBA00008984"/>
    </source>
</evidence>
<gene>
    <name evidence="3" type="primary">yedF</name>
    <name evidence="3" type="ORF">H8707_03910</name>
</gene>
<feature type="domain" description="UPF0033" evidence="2">
    <location>
        <begin position="3"/>
        <end position="69"/>
    </location>
</feature>
<dbReference type="NCBIfam" id="TIGR03527">
    <property type="entry name" value="selenium_YedF"/>
    <property type="match status" value="1"/>
</dbReference>
<evidence type="ECO:0000313" key="4">
    <source>
        <dbReference type="Proteomes" id="UP000601171"/>
    </source>
</evidence>
<dbReference type="InterPro" id="IPR001455">
    <property type="entry name" value="TusA-like"/>
</dbReference>
<evidence type="ECO:0000313" key="3">
    <source>
        <dbReference type="EMBL" id="MBC8587382.1"/>
    </source>
</evidence>
<dbReference type="InterPro" id="IPR003787">
    <property type="entry name" value="Sulphur_relay_DsrE/F-like"/>
</dbReference>
<organism evidence="3 4">
    <name type="scientific">Paratissierella segnis</name>
    <dbReference type="NCBI Taxonomy" id="2763679"/>
    <lineage>
        <taxon>Bacteria</taxon>
        <taxon>Bacillati</taxon>
        <taxon>Bacillota</taxon>
        <taxon>Tissierellia</taxon>
        <taxon>Tissierellales</taxon>
        <taxon>Tissierellaceae</taxon>
        <taxon>Paratissierella</taxon>
    </lineage>
</organism>
<proteinExistence type="inferred from homology"/>
<name>A0A926IEH5_9FIRM</name>
<dbReference type="Pfam" id="PF01206">
    <property type="entry name" value="TusA"/>
    <property type="match status" value="1"/>
</dbReference>
<dbReference type="AlphaFoldDB" id="A0A926IEH5"/>
<protein>
    <submittedName>
        <fullName evidence="3">Sulfurtransferase-like selenium metabolism protein YedF</fullName>
    </submittedName>
</protein>